<dbReference type="AlphaFoldDB" id="A0A7W8WYR3"/>
<comment type="caution">
    <text evidence="4">The sequence shown here is derived from an EMBL/GenBank/DDBJ whole genome shotgun (WGS) entry which is preliminary data.</text>
</comment>
<evidence type="ECO:0000259" key="2">
    <source>
        <dbReference type="Pfam" id="PF00535"/>
    </source>
</evidence>
<proteinExistence type="predicted"/>
<dbReference type="PANTHER" id="PTHR43685">
    <property type="entry name" value="GLYCOSYLTRANSFERASE"/>
    <property type="match status" value="1"/>
</dbReference>
<dbReference type="Pfam" id="PF00535">
    <property type="entry name" value="Glycos_transf_2"/>
    <property type="match status" value="1"/>
</dbReference>
<reference evidence="4 5" key="1">
    <citation type="submission" date="2020-08" db="EMBL/GenBank/DDBJ databases">
        <title>Sequencing the genomes of 1000 actinobacteria strains.</title>
        <authorList>
            <person name="Klenk H.-P."/>
        </authorList>
    </citation>
    <scope>NUCLEOTIDE SEQUENCE [LARGE SCALE GENOMIC DNA]</scope>
    <source>
        <strain evidence="4 5">DSM 105783</strain>
    </source>
</reference>
<dbReference type="CDD" id="cd00761">
    <property type="entry name" value="Glyco_tranf_GTA_type"/>
    <property type="match status" value="1"/>
</dbReference>
<dbReference type="Proteomes" id="UP000580797">
    <property type="component" value="Unassembled WGS sequence"/>
</dbReference>
<dbReference type="Pfam" id="PF02709">
    <property type="entry name" value="Glyco_transf_7C"/>
    <property type="match status" value="1"/>
</dbReference>
<dbReference type="Gene3D" id="3.90.550.10">
    <property type="entry name" value="Spore Coat Polysaccharide Biosynthesis Protein SpsA, Chain A"/>
    <property type="match status" value="1"/>
</dbReference>
<dbReference type="InterPro" id="IPR029044">
    <property type="entry name" value="Nucleotide-diphossugar_trans"/>
</dbReference>
<gene>
    <name evidence="4" type="ORF">HD598_000149</name>
</gene>
<dbReference type="InterPro" id="IPR050834">
    <property type="entry name" value="Glycosyltransf_2"/>
</dbReference>
<feature type="domain" description="Galactosyltransferase C-terminal" evidence="3">
    <location>
        <begin position="162"/>
        <end position="208"/>
    </location>
</feature>
<dbReference type="GO" id="GO:0016740">
    <property type="term" value="F:transferase activity"/>
    <property type="evidence" value="ECO:0007669"/>
    <property type="project" value="UniProtKB-KW"/>
</dbReference>
<keyword evidence="1 4" id="KW-0808">Transferase</keyword>
<evidence type="ECO:0000256" key="1">
    <source>
        <dbReference type="ARBA" id="ARBA00022679"/>
    </source>
</evidence>
<evidence type="ECO:0000313" key="5">
    <source>
        <dbReference type="Proteomes" id="UP000580797"/>
    </source>
</evidence>
<protein>
    <submittedName>
        <fullName evidence="4">Glycosyltransferase involved in cell wall biosynthesis</fullName>
    </submittedName>
</protein>
<dbReference type="SUPFAM" id="SSF53448">
    <property type="entry name" value="Nucleotide-diphospho-sugar transferases"/>
    <property type="match status" value="1"/>
</dbReference>
<accession>A0A7W8WYR3</accession>
<dbReference type="InterPro" id="IPR001173">
    <property type="entry name" value="Glyco_trans_2-like"/>
</dbReference>
<sequence>MGAPIEPKISVVIPCFNAQKTLELQLRALEDQEAAPAFEIVLVDNGSTDGTRDVIRSFKDSTYLPVRHIDALEFQGVSYARNVGILASQAEKIMFCDADDVVSKWWISQGYQCFDFAPVWNGAAILLTDKQFAGTLEDIRSAFGDSPAFEPPIAGKATAFPVLMGGNFGATKAALERVHGFDQSFMGAGEDNDLGFRFRRAGFEYPNAPSVRIGYRGKWDPRFIRRLAFRQAKAHALIATRYEAWTESNFPKFGNELIRVAGSAMLMVAGRKTKDWDGLASRVAALSGLGVGKLTFQIFGKMPPSQVGTGLVRASPERPES</sequence>
<dbReference type="EMBL" id="JACHDR010000001">
    <property type="protein sequence ID" value="MBB5511462.1"/>
    <property type="molecule type" value="Genomic_DNA"/>
</dbReference>
<organism evidence="4 5">
    <name type="scientific">Neomicrococcus aestuarii</name>
    <dbReference type="NCBI Taxonomy" id="556325"/>
    <lineage>
        <taxon>Bacteria</taxon>
        <taxon>Bacillati</taxon>
        <taxon>Actinomycetota</taxon>
        <taxon>Actinomycetes</taxon>
        <taxon>Micrococcales</taxon>
        <taxon>Micrococcaceae</taxon>
        <taxon>Neomicrococcus</taxon>
    </lineage>
</organism>
<evidence type="ECO:0000313" key="4">
    <source>
        <dbReference type="EMBL" id="MBB5511462.1"/>
    </source>
</evidence>
<dbReference type="PANTHER" id="PTHR43685:SF2">
    <property type="entry name" value="GLYCOSYLTRANSFERASE 2-LIKE DOMAIN-CONTAINING PROTEIN"/>
    <property type="match status" value="1"/>
</dbReference>
<dbReference type="RefSeq" id="WP_183663030.1">
    <property type="nucleotide sequence ID" value="NZ_BAAARH010000009.1"/>
</dbReference>
<dbReference type="InterPro" id="IPR027791">
    <property type="entry name" value="Galactosyl_T_C"/>
</dbReference>
<evidence type="ECO:0000259" key="3">
    <source>
        <dbReference type="Pfam" id="PF02709"/>
    </source>
</evidence>
<name>A0A7W8WYR3_9MICC</name>
<feature type="domain" description="Glycosyltransferase 2-like" evidence="2">
    <location>
        <begin position="10"/>
        <end position="112"/>
    </location>
</feature>